<proteinExistence type="predicted"/>
<gene>
    <name evidence="2" type="ORF">JI741_31695</name>
</gene>
<name>A0ABS1L2D4_9BACT</name>
<sequence length="806" mass="92608">MTVNEIVETLGYRIVPDHRVLVDAEKIDLCYANNPDGTLRWLWPSTLRHPLFLKFYNVRGRKAKFFAWAVTLLFRLRVHRLMFRHICLHVLPTADAVTPVQGEWAAFAGTPGPNRKVLIYAKKNGAGFFIKQAVGENAMAVLANEHAALCWLRSQQPKTFQFPEVIQVSEGRVKISDVATNGQRTSAFSAAHVEVLKELKYKSWQHARLCQVASWQDTNNTFAQLCRNTDPRLPKGMLRKIGFLLESINDEKVIETCFAHGDFTPWNMFQADGKLCIYDWEMSQHAPLGFDAFHYIIQNGILVARHPWRKIEADLQVLFANERAFLGMHTAVEQSFYLSLYLLMHTVYYLDLYSRQNQWHTQVRWLLDTWSEAISAVLAKHIPHRELLLMDVVDVLRDENYAVLKYDDTYPEHLSPFSDLDVCITREGYKKAEHFLANHALVRSRQVVTKSFMATEHLILHDGSMLSLDFIWELKRKALVMMDIDTLLRHAQVRWHGVKTPATLDDAQYVALFYSLNHAPVPARYQNIRSVLQLASGPTHALLAHYVAEPSAASGANIRQHVKARPENKGICHGLHQLQYALDVVRAAILKRGIVITFSGVDGAGKSTIIENVKHRVEKQLRRRVVVLRHRPSLLPILSVWTKGKAAAEKAAATGLPRQGNNRSTLSSMFRFAYYYTDYLIGQLYIHVRYVLRGYVVLYDRYYFDFINDGRRSNIHLPAFVARWGFTLILKPQLNFFLYANADLILQRKKELDKTTIENLTRSYLTLFQKLNDDGDDDRYVPIENVDMGATLNIILNRIVPFVHTS</sequence>
<evidence type="ECO:0000259" key="1">
    <source>
        <dbReference type="Pfam" id="PF01636"/>
    </source>
</evidence>
<feature type="domain" description="Aminoglycoside phosphotransferase" evidence="1">
    <location>
        <begin position="229"/>
        <end position="295"/>
    </location>
</feature>
<dbReference type="InterPro" id="IPR011009">
    <property type="entry name" value="Kinase-like_dom_sf"/>
</dbReference>
<dbReference type="Gene3D" id="3.90.1200.10">
    <property type="match status" value="1"/>
</dbReference>
<evidence type="ECO:0000313" key="2">
    <source>
        <dbReference type="EMBL" id="MBL0745841.1"/>
    </source>
</evidence>
<organism evidence="2 3">
    <name type="scientific">Chryseolinea lacunae</name>
    <dbReference type="NCBI Taxonomy" id="2801331"/>
    <lineage>
        <taxon>Bacteria</taxon>
        <taxon>Pseudomonadati</taxon>
        <taxon>Bacteroidota</taxon>
        <taxon>Cytophagia</taxon>
        <taxon>Cytophagales</taxon>
        <taxon>Fulvivirgaceae</taxon>
        <taxon>Chryseolinea</taxon>
    </lineage>
</organism>
<protein>
    <submittedName>
        <fullName evidence="2">Phosphotransferase</fullName>
    </submittedName>
</protein>
<keyword evidence="3" id="KW-1185">Reference proteome</keyword>
<accession>A0ABS1L2D4</accession>
<dbReference type="EMBL" id="JAERRB010000020">
    <property type="protein sequence ID" value="MBL0745841.1"/>
    <property type="molecule type" value="Genomic_DNA"/>
</dbReference>
<dbReference type="Gene3D" id="3.40.50.300">
    <property type="entry name" value="P-loop containing nucleotide triphosphate hydrolases"/>
    <property type="match status" value="1"/>
</dbReference>
<dbReference type="InterPro" id="IPR027417">
    <property type="entry name" value="P-loop_NTPase"/>
</dbReference>
<comment type="caution">
    <text evidence="2">The sequence shown here is derived from an EMBL/GenBank/DDBJ whole genome shotgun (WGS) entry which is preliminary data.</text>
</comment>
<dbReference type="Proteomes" id="UP000613030">
    <property type="component" value="Unassembled WGS sequence"/>
</dbReference>
<dbReference type="Pfam" id="PF01636">
    <property type="entry name" value="APH"/>
    <property type="match status" value="1"/>
</dbReference>
<dbReference type="InterPro" id="IPR002575">
    <property type="entry name" value="Aminoglycoside_PTrfase"/>
</dbReference>
<evidence type="ECO:0000313" key="3">
    <source>
        <dbReference type="Proteomes" id="UP000613030"/>
    </source>
</evidence>
<dbReference type="SUPFAM" id="SSF52540">
    <property type="entry name" value="P-loop containing nucleoside triphosphate hydrolases"/>
    <property type="match status" value="1"/>
</dbReference>
<dbReference type="SUPFAM" id="SSF56112">
    <property type="entry name" value="Protein kinase-like (PK-like)"/>
    <property type="match status" value="1"/>
</dbReference>
<dbReference type="RefSeq" id="WP_202016499.1">
    <property type="nucleotide sequence ID" value="NZ_JAERRB010000020.1"/>
</dbReference>
<reference evidence="2 3" key="1">
    <citation type="submission" date="2021-01" db="EMBL/GenBank/DDBJ databases">
        <title>Chryseolinea sp. Jin1 Genome sequencing and assembly.</title>
        <authorList>
            <person name="Kim I."/>
        </authorList>
    </citation>
    <scope>NUCLEOTIDE SEQUENCE [LARGE SCALE GENOMIC DNA]</scope>
    <source>
        <strain evidence="2 3">Jin1</strain>
    </source>
</reference>